<reference evidence="2 4" key="1">
    <citation type="submission" date="2017-03" db="EMBL/GenBank/DDBJ databases">
        <title>The whole genome sequencing and assembly of Lysinibacillus sphaericus DSM 28T strain.</title>
        <authorList>
            <person name="Lee Y.-J."/>
            <person name="Yi H."/>
            <person name="Bahn Y.-S."/>
            <person name="Kim J.F."/>
            <person name="Lee D.-W."/>
        </authorList>
    </citation>
    <scope>NUCLEOTIDE SEQUENCE [LARGE SCALE GENOMIC DNA]</scope>
    <source>
        <strain evidence="2 4">DSM 28</strain>
    </source>
</reference>
<proteinExistence type="predicted"/>
<keyword evidence="1" id="KW-1133">Transmembrane helix</keyword>
<evidence type="ECO:0000313" key="5">
    <source>
        <dbReference type="Proteomes" id="UP000255295"/>
    </source>
</evidence>
<name>A0A2S0JVX1_LYSSH</name>
<dbReference type="RefSeq" id="WP_024363946.1">
    <property type="nucleotide sequence ID" value="NZ_BJNS01000039.1"/>
</dbReference>
<reference evidence="3 5" key="2">
    <citation type="submission" date="2018-06" db="EMBL/GenBank/DDBJ databases">
        <authorList>
            <consortium name="Pathogen Informatics"/>
            <person name="Doyle S."/>
        </authorList>
    </citation>
    <scope>NUCLEOTIDE SEQUENCE [LARGE SCALE GENOMIC DNA]</scope>
    <source>
        <strain evidence="3 5">NCTC10338</strain>
    </source>
</reference>
<evidence type="ECO:0000313" key="4">
    <source>
        <dbReference type="Proteomes" id="UP000238825"/>
    </source>
</evidence>
<dbReference type="Proteomes" id="UP000255295">
    <property type="component" value="Unassembled WGS sequence"/>
</dbReference>
<dbReference type="AlphaFoldDB" id="A0A2S0JVX1"/>
<feature type="transmembrane region" description="Helical" evidence="1">
    <location>
        <begin position="145"/>
        <end position="166"/>
    </location>
</feature>
<feature type="transmembrane region" description="Helical" evidence="1">
    <location>
        <begin position="119"/>
        <end position="139"/>
    </location>
</feature>
<dbReference type="Proteomes" id="UP000238825">
    <property type="component" value="Chromosome"/>
</dbReference>
<gene>
    <name evidence="2" type="ORF">LS41612_02810</name>
    <name evidence="3" type="ORF">NCTC10338_04230</name>
</gene>
<feature type="transmembrane region" description="Helical" evidence="1">
    <location>
        <begin position="76"/>
        <end position="99"/>
    </location>
</feature>
<organism evidence="2 4">
    <name type="scientific">Lysinibacillus sphaericus</name>
    <name type="common">Bacillus sphaericus</name>
    <dbReference type="NCBI Taxonomy" id="1421"/>
    <lineage>
        <taxon>Bacteria</taxon>
        <taxon>Bacillati</taxon>
        <taxon>Bacillota</taxon>
        <taxon>Bacilli</taxon>
        <taxon>Bacillales</taxon>
        <taxon>Bacillaceae</taxon>
        <taxon>Lysinibacillus</taxon>
    </lineage>
</organism>
<keyword evidence="1" id="KW-0472">Membrane</keyword>
<evidence type="ECO:0000313" key="3">
    <source>
        <dbReference type="EMBL" id="SUV19230.1"/>
    </source>
</evidence>
<dbReference type="EMBL" id="CP019980">
    <property type="protein sequence ID" value="AVK95287.1"/>
    <property type="molecule type" value="Genomic_DNA"/>
</dbReference>
<feature type="transmembrane region" description="Helical" evidence="1">
    <location>
        <begin position="27"/>
        <end position="45"/>
    </location>
</feature>
<dbReference type="EMBL" id="UFSZ01000001">
    <property type="protein sequence ID" value="SUV19230.1"/>
    <property type="molecule type" value="Genomic_DNA"/>
</dbReference>
<accession>A0A2S0JVX1</accession>
<evidence type="ECO:0000313" key="2">
    <source>
        <dbReference type="EMBL" id="AVK95287.1"/>
    </source>
</evidence>
<sequence>MKDPYNNLYNGLCFIFLDLKFFGLPDIFPDFFGYMFFAYGIHLLPSIRKLKYWTRNFAMVLTVLSFVVELDQWTGTLLLGQIGVQLLQFLLILFMYFLFQLLLHIHENKAFEAKTFRTYQIYMTLMLCGFVIQSFAINLDANLQEVALTISILLQLIAFILFVFYCRSGSKYFKSKQQSNVQSF</sequence>
<keyword evidence="1" id="KW-0812">Transmembrane</keyword>
<feature type="transmembrane region" description="Helical" evidence="1">
    <location>
        <begin position="52"/>
        <end position="70"/>
    </location>
</feature>
<evidence type="ECO:0000256" key="1">
    <source>
        <dbReference type="SAM" id="Phobius"/>
    </source>
</evidence>
<protein>
    <submittedName>
        <fullName evidence="2">Uncharacterized protein</fullName>
    </submittedName>
</protein>
<dbReference type="GeneID" id="48275113"/>